<dbReference type="AlphaFoldDB" id="A0A5C2SU88"/>
<protein>
    <recommendedName>
        <fullName evidence="1">DUF7770 domain-containing protein</fullName>
    </recommendedName>
</protein>
<reference evidence="2" key="1">
    <citation type="journal article" date="2018" name="Genome Biol. Evol.">
        <title>Genomics and development of Lentinus tigrinus, a white-rot wood-decaying mushroom with dimorphic fruiting bodies.</title>
        <authorList>
            <person name="Wu B."/>
            <person name="Xu Z."/>
            <person name="Knudson A."/>
            <person name="Carlson A."/>
            <person name="Chen N."/>
            <person name="Kovaka S."/>
            <person name="LaButti K."/>
            <person name="Lipzen A."/>
            <person name="Pennachio C."/>
            <person name="Riley R."/>
            <person name="Schakwitz W."/>
            <person name="Umezawa K."/>
            <person name="Ohm R.A."/>
            <person name="Grigoriev I.V."/>
            <person name="Nagy L.G."/>
            <person name="Gibbons J."/>
            <person name="Hibbett D."/>
        </authorList>
    </citation>
    <scope>NUCLEOTIDE SEQUENCE [LARGE SCALE GENOMIC DNA]</scope>
    <source>
        <strain evidence="2">ALCF2SS1-6</strain>
    </source>
</reference>
<gene>
    <name evidence="2" type="ORF">L227DRAFT_26737</name>
</gene>
<dbReference type="OrthoDB" id="3527137at2759"/>
<evidence type="ECO:0000313" key="2">
    <source>
        <dbReference type="EMBL" id="RPD67513.1"/>
    </source>
</evidence>
<dbReference type="EMBL" id="ML122250">
    <property type="protein sequence ID" value="RPD67513.1"/>
    <property type="molecule type" value="Genomic_DNA"/>
</dbReference>
<organism evidence="2 3">
    <name type="scientific">Lentinus tigrinus ALCF2SS1-6</name>
    <dbReference type="NCBI Taxonomy" id="1328759"/>
    <lineage>
        <taxon>Eukaryota</taxon>
        <taxon>Fungi</taxon>
        <taxon>Dikarya</taxon>
        <taxon>Basidiomycota</taxon>
        <taxon>Agaricomycotina</taxon>
        <taxon>Agaricomycetes</taxon>
        <taxon>Polyporales</taxon>
        <taxon>Polyporaceae</taxon>
        <taxon>Lentinus</taxon>
    </lineage>
</organism>
<evidence type="ECO:0000259" key="1">
    <source>
        <dbReference type="Pfam" id="PF24968"/>
    </source>
</evidence>
<dbReference type="Proteomes" id="UP000313359">
    <property type="component" value="Unassembled WGS sequence"/>
</dbReference>
<sequence>MTPPDHKIEPVIDNQAARFSTQPLKEVILWCTHSGMVHWMTSYRFPQMLEENIDGSRVFYEGVSFNMFQPQRHVYHRLPDENNLFGTLQVQARRMNALISSRPGLKLTTTFKDTVRVTVQDVLNVVTDAGHQYYKYSPVGSGCLCWQLQLLERFVTKGWLAREVVEKFAADIEAAAKERRSAIIWPPVQGTHYNESEVSNEPV</sequence>
<accession>A0A5C2SU88</accession>
<feature type="domain" description="DUF7770" evidence="1">
    <location>
        <begin position="80"/>
        <end position="193"/>
    </location>
</feature>
<dbReference type="InterPro" id="IPR056672">
    <property type="entry name" value="DUF7770"/>
</dbReference>
<evidence type="ECO:0000313" key="3">
    <source>
        <dbReference type="Proteomes" id="UP000313359"/>
    </source>
</evidence>
<name>A0A5C2SU88_9APHY</name>
<dbReference type="Pfam" id="PF24968">
    <property type="entry name" value="DUF7770"/>
    <property type="match status" value="1"/>
</dbReference>
<proteinExistence type="predicted"/>
<keyword evidence="3" id="KW-1185">Reference proteome</keyword>